<dbReference type="FunFam" id="1.10.287.80:FF:000003">
    <property type="entry name" value="ATP synthase gamma chain, chloroplastic"/>
    <property type="match status" value="1"/>
</dbReference>
<evidence type="ECO:0000256" key="2">
    <source>
        <dbReference type="ARBA" id="ARBA00004170"/>
    </source>
</evidence>
<comment type="function">
    <text evidence="1 11">Produces ATP from ADP in the presence of a proton gradient across the membrane. The gamma chain is believed to be important in regulating ATPase activity and the flow of protons through the CF(0) complex.</text>
</comment>
<dbReference type="GO" id="GO:0009579">
    <property type="term" value="C:thylakoid"/>
    <property type="evidence" value="ECO:0007669"/>
    <property type="project" value="UniProtKB-SubCell"/>
</dbReference>
<evidence type="ECO:0000313" key="12">
    <source>
        <dbReference type="EMBL" id="RBP37349.1"/>
    </source>
</evidence>
<dbReference type="GO" id="GO:0005524">
    <property type="term" value="F:ATP binding"/>
    <property type="evidence" value="ECO:0007669"/>
    <property type="project" value="UniProtKB-UniRule"/>
</dbReference>
<dbReference type="CDD" id="cd12151">
    <property type="entry name" value="F1-ATPase_gamma"/>
    <property type="match status" value="1"/>
</dbReference>
<comment type="similarity">
    <text evidence="3 11">Belongs to the ATPase gamma chain family.</text>
</comment>
<dbReference type="GO" id="GO:0042777">
    <property type="term" value="P:proton motive force-driven plasma membrane ATP synthesis"/>
    <property type="evidence" value="ECO:0007669"/>
    <property type="project" value="UniProtKB-UniRule"/>
</dbReference>
<evidence type="ECO:0000256" key="11">
    <source>
        <dbReference type="HAMAP-Rule" id="MF_00815"/>
    </source>
</evidence>
<name>A0A366H5L3_9BACT</name>
<dbReference type="GO" id="GO:0046933">
    <property type="term" value="F:proton-transporting ATP synthase activity, rotational mechanism"/>
    <property type="evidence" value="ECO:0007669"/>
    <property type="project" value="UniProtKB-UniRule"/>
</dbReference>
<protein>
    <recommendedName>
        <fullName evidence="11">ATP synthase gamma chain</fullName>
    </recommendedName>
    <alternativeName>
        <fullName evidence="11">ATP synthase F1 sector gamma subunit</fullName>
    </alternativeName>
    <alternativeName>
        <fullName evidence="11">F-ATPase gamma subunit</fullName>
    </alternativeName>
</protein>
<dbReference type="RefSeq" id="WP_113961574.1">
    <property type="nucleotide sequence ID" value="NZ_QNRR01000014.1"/>
</dbReference>
<dbReference type="OrthoDB" id="9812769at2"/>
<evidence type="ECO:0000256" key="5">
    <source>
        <dbReference type="ARBA" id="ARBA00022781"/>
    </source>
</evidence>
<organism evidence="12 13">
    <name type="scientific">Roseimicrobium gellanilyticum</name>
    <dbReference type="NCBI Taxonomy" id="748857"/>
    <lineage>
        <taxon>Bacteria</taxon>
        <taxon>Pseudomonadati</taxon>
        <taxon>Verrucomicrobiota</taxon>
        <taxon>Verrucomicrobiia</taxon>
        <taxon>Verrucomicrobiales</taxon>
        <taxon>Verrucomicrobiaceae</taxon>
        <taxon>Roseimicrobium</taxon>
    </lineage>
</organism>
<keyword evidence="6 11" id="KW-0406">Ion transport</keyword>
<dbReference type="NCBIfam" id="TIGR01146">
    <property type="entry name" value="ATPsyn_F1gamma"/>
    <property type="match status" value="1"/>
</dbReference>
<evidence type="ECO:0000256" key="4">
    <source>
        <dbReference type="ARBA" id="ARBA00022448"/>
    </source>
</evidence>
<evidence type="ECO:0000256" key="10">
    <source>
        <dbReference type="ARBA" id="ARBA00060385"/>
    </source>
</evidence>
<keyword evidence="4 11" id="KW-0813">Transport</keyword>
<dbReference type="PANTHER" id="PTHR11693:SF22">
    <property type="entry name" value="ATP SYNTHASE SUBUNIT GAMMA, MITOCHONDRIAL"/>
    <property type="match status" value="1"/>
</dbReference>
<dbReference type="InterPro" id="IPR000131">
    <property type="entry name" value="ATP_synth_F1_gsu"/>
</dbReference>
<dbReference type="PRINTS" id="PR00126">
    <property type="entry name" value="ATPASEGAMMA"/>
</dbReference>
<keyword evidence="11" id="KW-1003">Cell membrane</keyword>
<dbReference type="InterPro" id="IPR035968">
    <property type="entry name" value="ATP_synth_F1_ATPase_gsu"/>
</dbReference>
<dbReference type="GO" id="GO:0005886">
    <property type="term" value="C:plasma membrane"/>
    <property type="evidence" value="ECO:0007669"/>
    <property type="project" value="UniProtKB-SubCell"/>
</dbReference>
<dbReference type="EMBL" id="QNRR01000014">
    <property type="protein sequence ID" value="RBP37349.1"/>
    <property type="molecule type" value="Genomic_DNA"/>
</dbReference>
<dbReference type="AlphaFoldDB" id="A0A366H5L3"/>
<comment type="subcellular location">
    <subcellularLocation>
        <location evidence="11">Cell membrane</location>
        <topology evidence="11">Peripheral membrane protein</topology>
    </subcellularLocation>
    <subcellularLocation>
        <location evidence="2">Membrane</location>
        <topology evidence="2">Peripheral membrane protein</topology>
    </subcellularLocation>
    <subcellularLocation>
        <location evidence="10">Thylakoid</location>
    </subcellularLocation>
</comment>
<dbReference type="Pfam" id="PF00231">
    <property type="entry name" value="ATP-synt"/>
    <property type="match status" value="1"/>
</dbReference>
<accession>A0A366H5L3</accession>
<evidence type="ECO:0000256" key="7">
    <source>
        <dbReference type="ARBA" id="ARBA00023136"/>
    </source>
</evidence>
<keyword evidence="9 11" id="KW-0066">ATP synthesis</keyword>
<keyword evidence="5 11" id="KW-0375">Hydrogen ion transport</keyword>
<evidence type="ECO:0000313" key="13">
    <source>
        <dbReference type="Proteomes" id="UP000253426"/>
    </source>
</evidence>
<dbReference type="HAMAP" id="MF_00815">
    <property type="entry name" value="ATP_synth_gamma_bact"/>
    <property type="match status" value="1"/>
</dbReference>
<comment type="subunit">
    <text evidence="11">F-type ATPases have 2 components, CF(1) - the catalytic core - and CF(0) - the membrane proton channel. CF(1) has five subunits: alpha(3), beta(3), gamma(1), delta(1), epsilon(1). CF(0) has three main subunits: a, b and c.</text>
</comment>
<evidence type="ECO:0000256" key="1">
    <source>
        <dbReference type="ARBA" id="ARBA00003456"/>
    </source>
</evidence>
<proteinExistence type="inferred from homology"/>
<reference evidence="12 13" key="1">
    <citation type="submission" date="2018-06" db="EMBL/GenBank/DDBJ databases">
        <title>Genomic Encyclopedia of Type Strains, Phase IV (KMG-IV): sequencing the most valuable type-strain genomes for metagenomic binning, comparative biology and taxonomic classification.</title>
        <authorList>
            <person name="Goeker M."/>
        </authorList>
    </citation>
    <scope>NUCLEOTIDE SEQUENCE [LARGE SCALE GENOMIC DNA]</scope>
    <source>
        <strain evidence="12 13">DSM 25532</strain>
    </source>
</reference>
<evidence type="ECO:0000256" key="9">
    <source>
        <dbReference type="ARBA" id="ARBA00023310"/>
    </source>
</evidence>
<dbReference type="SUPFAM" id="SSF52943">
    <property type="entry name" value="ATP synthase (F1-ATPase), gamma subunit"/>
    <property type="match status" value="1"/>
</dbReference>
<gene>
    <name evidence="11" type="primary">atpG</name>
    <name evidence="12" type="ORF">DES53_11487</name>
</gene>
<evidence type="ECO:0000256" key="8">
    <source>
        <dbReference type="ARBA" id="ARBA00023196"/>
    </source>
</evidence>
<keyword evidence="13" id="KW-1185">Reference proteome</keyword>
<dbReference type="Gene3D" id="1.10.287.80">
    <property type="entry name" value="ATP synthase, gamma subunit, helix hairpin domain"/>
    <property type="match status" value="1"/>
</dbReference>
<dbReference type="Proteomes" id="UP000253426">
    <property type="component" value="Unassembled WGS sequence"/>
</dbReference>
<comment type="caution">
    <text evidence="12">The sequence shown here is derived from an EMBL/GenBank/DDBJ whole genome shotgun (WGS) entry which is preliminary data.</text>
</comment>
<dbReference type="GO" id="GO:0045259">
    <property type="term" value="C:proton-transporting ATP synthase complex"/>
    <property type="evidence" value="ECO:0007669"/>
    <property type="project" value="UniProtKB-KW"/>
</dbReference>
<evidence type="ECO:0000256" key="3">
    <source>
        <dbReference type="ARBA" id="ARBA00007681"/>
    </source>
</evidence>
<dbReference type="Gene3D" id="3.40.1380.10">
    <property type="match status" value="1"/>
</dbReference>
<dbReference type="PANTHER" id="PTHR11693">
    <property type="entry name" value="ATP SYNTHASE GAMMA CHAIN"/>
    <property type="match status" value="1"/>
</dbReference>
<keyword evidence="8 11" id="KW-0139">CF(1)</keyword>
<evidence type="ECO:0000256" key="6">
    <source>
        <dbReference type="ARBA" id="ARBA00023065"/>
    </source>
</evidence>
<sequence>MPSTRDIRRRIKSVKNTAQITKAMQLVAAAKMKKAQDQATNGRPYAELLNKVLVSLREGIEEGSHPYFVEGKGGKTLVILITSDKGLCGALNTNLLKKLIAADLPGEVEFVTIGRKGAQSLSRLRKKLIADFPIKDPAKFLELRTVGNFVQEKFLTGEYAKVLVAFNNFINTVTIVPTVEQLLPVNPVTLGGKRDFEGMSGVYQPTEQQAGDNPEYIFEPDARTVFETILPQYVNNTLWQMLLEARASEHSSRMVAMKNATDNAKQLIKDLTLEYNKLRQAAITNELLEITTAKMALE</sequence>
<keyword evidence="7 11" id="KW-0472">Membrane</keyword>